<feature type="domain" description="NnrU" evidence="6">
    <location>
        <begin position="4"/>
        <end position="220"/>
    </location>
</feature>
<evidence type="ECO:0000256" key="2">
    <source>
        <dbReference type="ARBA" id="ARBA00022692"/>
    </source>
</evidence>
<accession>A0ABV0MB36</accession>
<reference evidence="7 8" key="1">
    <citation type="submission" date="2024-05" db="EMBL/GenBank/DDBJ databases">
        <title>Neorhizobium sp. Rsf11, a plant growth promoting and heavy metal resistant PAH-degrader.</title>
        <authorList>
            <person name="Golubev S.N."/>
            <person name="Muratova A.Y."/>
            <person name="Markelova M.I."/>
        </authorList>
    </citation>
    <scope>NUCLEOTIDE SEQUENCE [LARGE SCALE GENOMIC DNA]</scope>
    <source>
        <strain evidence="7 8">Rsf11</strain>
    </source>
</reference>
<feature type="transmembrane region" description="Helical" evidence="5">
    <location>
        <begin position="35"/>
        <end position="57"/>
    </location>
</feature>
<keyword evidence="3 5" id="KW-1133">Transmembrane helix</keyword>
<dbReference type="Proteomes" id="UP001496627">
    <property type="component" value="Unassembled WGS sequence"/>
</dbReference>
<protein>
    <submittedName>
        <fullName evidence="7">NnrU family protein</fullName>
    </submittedName>
</protein>
<feature type="transmembrane region" description="Helical" evidence="5">
    <location>
        <begin position="69"/>
        <end position="90"/>
    </location>
</feature>
<dbReference type="InterPro" id="IPR009915">
    <property type="entry name" value="NnrU_dom"/>
</dbReference>
<gene>
    <name evidence="7" type="ORF">ABK249_27325</name>
</gene>
<keyword evidence="2 5" id="KW-0812">Transmembrane</keyword>
<evidence type="ECO:0000256" key="4">
    <source>
        <dbReference type="ARBA" id="ARBA00023136"/>
    </source>
</evidence>
<keyword evidence="8" id="KW-1185">Reference proteome</keyword>
<comment type="caution">
    <text evidence="7">The sequence shown here is derived from an EMBL/GenBank/DDBJ whole genome shotgun (WGS) entry which is preliminary data.</text>
</comment>
<proteinExistence type="predicted"/>
<feature type="transmembrane region" description="Helical" evidence="5">
    <location>
        <begin position="193"/>
        <end position="210"/>
    </location>
</feature>
<organism evidence="7 8">
    <name type="scientific">Neorhizobium phenanthreniclasticum</name>
    <dbReference type="NCBI Taxonomy" id="3157917"/>
    <lineage>
        <taxon>Bacteria</taxon>
        <taxon>Pseudomonadati</taxon>
        <taxon>Pseudomonadota</taxon>
        <taxon>Alphaproteobacteria</taxon>
        <taxon>Hyphomicrobiales</taxon>
        <taxon>Rhizobiaceae</taxon>
        <taxon>Rhizobium/Agrobacterium group</taxon>
        <taxon>Neorhizobium</taxon>
    </lineage>
</organism>
<sequence length="227" mass="24944">MPEFLLAFTAFVALHSIPAVPRIRGTLIGWMGHGSYIAAYSVVSTAALAWLFLSALSLDYVEVWQPEPWQAWCTLLLSPIGLFLVLAGLFSRNPFSISFRKKGEPDAIVAVTRHPVLWGFLCWSIGHIPPNGDLRSLLLFGGFAFFSAGGFLMLERRARRAFETRWPVASSQTSVIPFAAAIKGRARLRIDRPMAAAMLCTIVLVFWLLAEGHAALMGAGPLVFLRA</sequence>
<evidence type="ECO:0000256" key="1">
    <source>
        <dbReference type="ARBA" id="ARBA00004141"/>
    </source>
</evidence>
<dbReference type="RefSeq" id="WP_348864602.1">
    <property type="nucleotide sequence ID" value="NZ_JBEAAL010000029.1"/>
</dbReference>
<dbReference type="EMBL" id="JBEAAL010000029">
    <property type="protein sequence ID" value="MEQ1408651.1"/>
    <property type="molecule type" value="Genomic_DNA"/>
</dbReference>
<keyword evidence="4 5" id="KW-0472">Membrane</keyword>
<evidence type="ECO:0000256" key="5">
    <source>
        <dbReference type="SAM" id="Phobius"/>
    </source>
</evidence>
<name>A0ABV0MB36_9HYPH</name>
<evidence type="ECO:0000313" key="8">
    <source>
        <dbReference type="Proteomes" id="UP001496627"/>
    </source>
</evidence>
<evidence type="ECO:0000313" key="7">
    <source>
        <dbReference type="EMBL" id="MEQ1408651.1"/>
    </source>
</evidence>
<comment type="subcellular location">
    <subcellularLocation>
        <location evidence="1">Membrane</location>
        <topology evidence="1">Multi-pass membrane protein</topology>
    </subcellularLocation>
</comment>
<evidence type="ECO:0000256" key="3">
    <source>
        <dbReference type="ARBA" id="ARBA00022989"/>
    </source>
</evidence>
<evidence type="ECO:0000259" key="6">
    <source>
        <dbReference type="Pfam" id="PF07298"/>
    </source>
</evidence>
<feature type="transmembrane region" description="Helical" evidence="5">
    <location>
        <begin position="137"/>
        <end position="154"/>
    </location>
</feature>
<dbReference type="Pfam" id="PF07298">
    <property type="entry name" value="NnrU"/>
    <property type="match status" value="1"/>
</dbReference>